<comment type="subcellular location">
    <subcellularLocation>
        <location evidence="1">Membrane</location>
        <topology evidence="1">Single-pass membrane protein</topology>
    </subcellularLocation>
</comment>
<keyword evidence="3 5" id="KW-1133">Transmembrane helix</keyword>
<evidence type="ECO:0000256" key="5">
    <source>
        <dbReference type="SAM" id="Phobius"/>
    </source>
</evidence>
<gene>
    <name evidence="7" type="ORF">V6U78_01940</name>
</gene>
<proteinExistence type="predicted"/>
<dbReference type="InterPro" id="IPR007452">
    <property type="entry name" value="TamB_C"/>
</dbReference>
<dbReference type="Pfam" id="PF04357">
    <property type="entry name" value="TamB"/>
    <property type="match status" value="1"/>
</dbReference>
<evidence type="ECO:0000259" key="6">
    <source>
        <dbReference type="Pfam" id="PF04357"/>
    </source>
</evidence>
<dbReference type="EMBL" id="JBANFI010000001">
    <property type="protein sequence ID" value="MFK7159801.1"/>
    <property type="molecule type" value="Genomic_DNA"/>
</dbReference>
<feature type="domain" description="Translocation and assembly module TamB C-terminal" evidence="6">
    <location>
        <begin position="867"/>
        <end position="1189"/>
    </location>
</feature>
<protein>
    <submittedName>
        <fullName evidence="7">Translocation/assembly module TamB domain-containing protein</fullName>
    </submittedName>
</protein>
<organism evidence="7 8">
    <name type="scientific">Marinospirillum alkalitolerans</name>
    <dbReference type="NCBI Taxonomy" id="3123374"/>
    <lineage>
        <taxon>Bacteria</taxon>
        <taxon>Pseudomonadati</taxon>
        <taxon>Pseudomonadota</taxon>
        <taxon>Gammaproteobacteria</taxon>
        <taxon>Oceanospirillales</taxon>
        <taxon>Oceanospirillaceae</taxon>
        <taxon>Marinospirillum</taxon>
    </lineage>
</organism>
<keyword evidence="2 5" id="KW-0812">Transmembrane</keyword>
<keyword evidence="4 5" id="KW-0472">Membrane</keyword>
<dbReference type="Proteomes" id="UP001621714">
    <property type="component" value="Unassembled WGS sequence"/>
</dbReference>
<reference evidence="7 8" key="1">
    <citation type="submission" date="2024-02" db="EMBL/GenBank/DDBJ databases">
        <title>Marinospirillum sp. MEB 164 isolated from Lonar lake sediment.</title>
        <authorList>
            <person name="Joshi A."/>
            <person name="Thite S."/>
        </authorList>
    </citation>
    <scope>NUCLEOTIDE SEQUENCE [LARGE SCALE GENOMIC DNA]</scope>
    <source>
        <strain evidence="7 8">MEB164</strain>
    </source>
</reference>
<feature type="transmembrane region" description="Helical" evidence="5">
    <location>
        <begin position="22"/>
        <end position="55"/>
    </location>
</feature>
<keyword evidence="8" id="KW-1185">Reference proteome</keyword>
<dbReference type="PANTHER" id="PTHR36985:SF1">
    <property type="entry name" value="TRANSLOCATION AND ASSEMBLY MODULE SUBUNIT TAMB"/>
    <property type="match status" value="1"/>
</dbReference>
<dbReference type="RefSeq" id="WP_405336641.1">
    <property type="nucleotide sequence ID" value="NZ_JBANFI010000001.1"/>
</dbReference>
<evidence type="ECO:0000256" key="4">
    <source>
        <dbReference type="ARBA" id="ARBA00023136"/>
    </source>
</evidence>
<accession>A0ABW8PUX4</accession>
<evidence type="ECO:0000256" key="3">
    <source>
        <dbReference type="ARBA" id="ARBA00022989"/>
    </source>
</evidence>
<evidence type="ECO:0000313" key="8">
    <source>
        <dbReference type="Proteomes" id="UP001621714"/>
    </source>
</evidence>
<name>A0ABW8PUX4_9GAMM</name>
<sequence>MSPASWMRWRHRLQRSWLLPSFLLRLLVGWVVRLIAASISVTSLVLLLLASWLLFTEAGGSWALRQIPGVELRGFEGQLAHRWQVDQLQWEASALDLALPLSALDISDLQIEWDLSCLLQRTACLQSIQMHHLEITRPDHPAPTPAASDAPLFGLPQLAPLNLSDLHLPLNIQLDHLRIHQLSLNQTQLSDGIQLSASWQQDQLHLAQLQLSSPLWPKDLSAIELTGELQPQQRWPLQATLTTRYQGRAWTLEVQGALLDFLHLNVQDQQQQLQLWAQLDLQRQHWPMALELQAQELELTPWITHFWPQAPLEEFALTQLQLSLRGHAGQGWHLDSQGQWLIDQLPLHHQLALTLDTESLWLDDLALSWSETGRIALQGQSHWVSWRQDHWPETQLQLQLLGLSQLLATSPVNEWLAAAPLSPEQVAQLQDSLPKVDDRLHLQAQWQHQQLSAQADLIGSWASRQNWSLESRANLLWSAEEPEAYQLTLDFIQLAQADQSLLLSASFNQHQWRTSFDLDWLRLEELPWLEMQGDLTLEGQINAPAWPLFPWQTLEQSTMLAWLAETEFQTTLTSHQLHWQDWQLEGLAWNQVWQARRPTLPLMLELNLASLRQQEAAQSSQPLSFETLRFALEGEPSAHQLHLALTYEDQPLSLHFAGGWQTGPQLHYMSSPIQLEDWAFLWPEDFRWEGQLEAHLVAAWDEFLALSLALDAPASQFQILSEDPLNATPLWLTFAYQELHLDLHLLHDAFTSRFWLQGPELGELRLDSRIDRSAATERQLDALLSLQDVQLQLLAPFIEIDELSGQLEGDIYFRGPLRQPELFGQLHLEQVSAQDRLWPASLSQLEAELTLDGDQAWLEGEYLASPSGTGTFSGQINWRPEWEARLTLEGRDLALRFDPYGQVFAHSQLQLEANATAAHLSGDIHLPRGLIEVRGLPAQAQKISSDARVIGPAAPPPSASFPFTMDLDLRLGPDQLLLEALGLEAGVSGRLRVTQDQQVRGELSLVDGVYQSFGQDLQLRRARLTFTGPADLPFVDIEAIRSVGEITAGVRVTGRIDQLETEIFSEPALAPEEALAYLVLGRPLQTERDENALNTAALSLGLSGASGLTERLGNALGIREFELATEGDGSQASLVASGYLNSRLSVSYGVGIYEEISRFAVRYEFSRRFYVEAVSSIESSLDFFWRIDY</sequence>
<comment type="caution">
    <text evidence="7">The sequence shown here is derived from an EMBL/GenBank/DDBJ whole genome shotgun (WGS) entry which is preliminary data.</text>
</comment>
<evidence type="ECO:0000313" key="7">
    <source>
        <dbReference type="EMBL" id="MFK7159801.1"/>
    </source>
</evidence>
<dbReference type="PANTHER" id="PTHR36985">
    <property type="entry name" value="TRANSLOCATION AND ASSEMBLY MODULE SUBUNIT TAMB"/>
    <property type="match status" value="1"/>
</dbReference>
<evidence type="ECO:0000256" key="1">
    <source>
        <dbReference type="ARBA" id="ARBA00004167"/>
    </source>
</evidence>
<evidence type="ECO:0000256" key="2">
    <source>
        <dbReference type="ARBA" id="ARBA00022692"/>
    </source>
</evidence>